<accession>A0A4T0VRZ7</accession>
<dbReference type="InterPro" id="IPR001461">
    <property type="entry name" value="Aspartic_peptidase_A1"/>
</dbReference>
<keyword evidence="8" id="KW-0812">Transmembrane</keyword>
<dbReference type="AlphaFoldDB" id="A0A4T0VRZ7"/>
<evidence type="ECO:0000313" key="10">
    <source>
        <dbReference type="EMBL" id="TIC95262.1"/>
    </source>
</evidence>
<dbReference type="CDD" id="cd05474">
    <property type="entry name" value="SAP_like"/>
    <property type="match status" value="1"/>
</dbReference>
<evidence type="ECO:0000259" key="9">
    <source>
        <dbReference type="PROSITE" id="PS51767"/>
    </source>
</evidence>
<keyword evidence="2" id="KW-0645">Protease</keyword>
<dbReference type="Proteomes" id="UP000305883">
    <property type="component" value="Unassembled WGS sequence"/>
</dbReference>
<evidence type="ECO:0000256" key="7">
    <source>
        <dbReference type="SAM" id="MobiDB-lite"/>
    </source>
</evidence>
<keyword evidence="4" id="KW-0064">Aspartyl protease</keyword>
<evidence type="ECO:0000256" key="8">
    <source>
        <dbReference type="SAM" id="Phobius"/>
    </source>
</evidence>
<dbReference type="PANTHER" id="PTHR47966">
    <property type="entry name" value="BETA-SITE APP-CLEAVING ENZYME, ISOFORM A-RELATED"/>
    <property type="match status" value="1"/>
</dbReference>
<gene>
    <name evidence="10" type="ORF">CH35J_008846</name>
</gene>
<dbReference type="PRINTS" id="PR00792">
    <property type="entry name" value="PEPSIN"/>
</dbReference>
<comment type="caution">
    <text evidence="10">The sequence shown here is derived from an EMBL/GenBank/DDBJ whole genome shotgun (WGS) entry which is preliminary data.</text>
</comment>
<reference evidence="10 11" key="1">
    <citation type="journal article" date="2019" name="Genome Biol. Evol.">
        <title>Genomic Plasticity Mediated by Transposable Elements in the Plant Pathogenic Fungus Colletotrichum higginsianum.</title>
        <authorList>
            <person name="Tsushima A."/>
            <person name="Gan P."/>
            <person name="Kumakura N."/>
            <person name="Narusaka M."/>
            <person name="Takano Y."/>
            <person name="Narusaka Y."/>
            <person name="Shirasu K."/>
        </authorList>
    </citation>
    <scope>NUCLEOTIDE SEQUENCE [LARGE SCALE GENOMIC DNA]</scope>
    <source>
        <strain evidence="10 11">MAFF305635-RFP</strain>
    </source>
</reference>
<organism evidence="10 11">
    <name type="scientific">Colletotrichum higginsianum</name>
    <dbReference type="NCBI Taxonomy" id="80884"/>
    <lineage>
        <taxon>Eukaryota</taxon>
        <taxon>Fungi</taxon>
        <taxon>Dikarya</taxon>
        <taxon>Ascomycota</taxon>
        <taxon>Pezizomycotina</taxon>
        <taxon>Sordariomycetes</taxon>
        <taxon>Hypocreomycetidae</taxon>
        <taxon>Glomerellales</taxon>
        <taxon>Glomerellaceae</taxon>
        <taxon>Colletotrichum</taxon>
        <taxon>Colletotrichum destructivum species complex</taxon>
    </lineage>
</organism>
<feature type="compositionally biased region" description="Polar residues" evidence="7">
    <location>
        <begin position="427"/>
        <end position="457"/>
    </location>
</feature>
<keyword evidence="5" id="KW-0378">Hydrolase</keyword>
<evidence type="ECO:0000256" key="6">
    <source>
        <dbReference type="PIRSR" id="PIRSR601461-1"/>
    </source>
</evidence>
<evidence type="ECO:0000256" key="5">
    <source>
        <dbReference type="ARBA" id="ARBA00022801"/>
    </source>
</evidence>
<dbReference type="OrthoDB" id="771136at2759"/>
<dbReference type="Gene3D" id="2.40.70.10">
    <property type="entry name" value="Acid Proteases"/>
    <property type="match status" value="2"/>
</dbReference>
<keyword evidence="8" id="KW-1133">Transmembrane helix</keyword>
<dbReference type="InterPro" id="IPR021109">
    <property type="entry name" value="Peptidase_aspartic_dom_sf"/>
</dbReference>
<dbReference type="PROSITE" id="PS51767">
    <property type="entry name" value="PEPTIDASE_A1"/>
    <property type="match status" value="1"/>
</dbReference>
<feature type="transmembrane region" description="Helical" evidence="8">
    <location>
        <begin position="473"/>
        <end position="495"/>
    </location>
</feature>
<dbReference type="InterPro" id="IPR033121">
    <property type="entry name" value="PEPTIDASE_A1"/>
</dbReference>
<protein>
    <submittedName>
        <fullName evidence="10">Putative aspartic-type endopeptidase opsB</fullName>
    </submittedName>
</protein>
<proteinExistence type="inferred from homology"/>
<feature type="compositionally biased region" description="Low complexity" evidence="7">
    <location>
        <begin position="458"/>
        <end position="468"/>
    </location>
</feature>
<dbReference type="GO" id="GO:0006508">
    <property type="term" value="P:proteolysis"/>
    <property type="evidence" value="ECO:0007669"/>
    <property type="project" value="UniProtKB-KW"/>
</dbReference>
<keyword evidence="8" id="KW-0472">Membrane</keyword>
<dbReference type="PANTHER" id="PTHR47966:SF65">
    <property type="entry name" value="ASPARTIC-TYPE ENDOPEPTIDASE"/>
    <property type="match status" value="1"/>
</dbReference>
<name>A0A4T0VRZ7_9PEZI</name>
<feature type="domain" description="Peptidase A1" evidence="9">
    <location>
        <begin position="58"/>
        <end position="401"/>
    </location>
</feature>
<evidence type="ECO:0000256" key="3">
    <source>
        <dbReference type="ARBA" id="ARBA00022729"/>
    </source>
</evidence>
<evidence type="ECO:0000256" key="1">
    <source>
        <dbReference type="ARBA" id="ARBA00007447"/>
    </source>
</evidence>
<evidence type="ECO:0000256" key="2">
    <source>
        <dbReference type="ARBA" id="ARBA00022670"/>
    </source>
</evidence>
<evidence type="ECO:0000256" key="4">
    <source>
        <dbReference type="ARBA" id="ARBA00022750"/>
    </source>
</evidence>
<dbReference type="Pfam" id="PF00026">
    <property type="entry name" value="Asp"/>
    <property type="match status" value="1"/>
</dbReference>
<dbReference type="GO" id="GO:0004190">
    <property type="term" value="F:aspartic-type endopeptidase activity"/>
    <property type="evidence" value="ECO:0007669"/>
    <property type="project" value="UniProtKB-KW"/>
</dbReference>
<dbReference type="InterPro" id="IPR033876">
    <property type="entry name" value="SAP-like"/>
</dbReference>
<sequence>MRLSKTLAFAALLNESASSKVVSANFHRVQFPVDLVQITRRGDTLNLAAINNITGGGYYSEVYIGTPGQKTLLHLDTGSSDTWVVDKQADLCISRSLQAQVGGGCVKPIDSSASSTFKVVSRNGFDITYLDGRNIRGDYIQDTVSFDGKTTTNQQLGFATQTVKGSGLMGLGFSEGVSSRRRYPTILDSMVAQGHIGRKAFSMWLNDLSSSEGTVLFGGVDTEKYVGTLTTLPLVEDPNSGSITSYSIAMTGVAVETPDEKLVQMTAGSFNATTILDSGSTVCLFPERLTKSIWAKFGVVDAGYGLIDCKWRGAMGEGHFIDFDLARVKIRVPLEEMVLDNLDRIMDQLDDLTPFDRTCMFGIQNSAIFDVTSSRFAILGDTFLRSAYVVYDETNQQVGIAQANLNSSRSNIIELRADGSALPTATGVASQVTTPAPTRTASGGATHLVSTASSTPTAGESKSAASHHSAPSLGSGGIFAVLAMAVFTATGTMLLTG</sequence>
<evidence type="ECO:0000313" key="11">
    <source>
        <dbReference type="Proteomes" id="UP000305883"/>
    </source>
</evidence>
<dbReference type="SUPFAM" id="SSF50630">
    <property type="entry name" value="Acid proteases"/>
    <property type="match status" value="1"/>
</dbReference>
<feature type="active site" evidence="6">
    <location>
        <position position="76"/>
    </location>
</feature>
<dbReference type="EMBL" id="MWPZ01000006">
    <property type="protein sequence ID" value="TIC95262.1"/>
    <property type="molecule type" value="Genomic_DNA"/>
</dbReference>
<feature type="region of interest" description="Disordered" evidence="7">
    <location>
        <begin position="426"/>
        <end position="468"/>
    </location>
</feature>
<feature type="active site" evidence="6">
    <location>
        <position position="277"/>
    </location>
</feature>
<comment type="similarity">
    <text evidence="1">Belongs to the peptidase A1 family.</text>
</comment>
<keyword evidence="3" id="KW-0732">Signal</keyword>